<gene>
    <name evidence="1" type="ORF">PISMIDRAFT_18357</name>
</gene>
<protein>
    <submittedName>
        <fullName evidence="1">Uncharacterized protein</fullName>
    </submittedName>
</protein>
<sequence>MARGIVQTSYMKLKLVQVQRKYKVTHDEWLNSSTKDFEEVIFCDYNEKFYV</sequence>
<keyword evidence="2" id="KW-1185">Reference proteome</keyword>
<evidence type="ECO:0000313" key="1">
    <source>
        <dbReference type="EMBL" id="KIK12931.1"/>
    </source>
</evidence>
<reference evidence="2" key="2">
    <citation type="submission" date="2015-01" db="EMBL/GenBank/DDBJ databases">
        <title>Evolutionary Origins and Diversification of the Mycorrhizal Mutualists.</title>
        <authorList>
            <consortium name="DOE Joint Genome Institute"/>
            <consortium name="Mycorrhizal Genomics Consortium"/>
            <person name="Kohler A."/>
            <person name="Kuo A."/>
            <person name="Nagy L.G."/>
            <person name="Floudas D."/>
            <person name="Copeland A."/>
            <person name="Barry K.W."/>
            <person name="Cichocki N."/>
            <person name="Veneault-Fourrey C."/>
            <person name="LaButti K."/>
            <person name="Lindquist E.A."/>
            <person name="Lipzen A."/>
            <person name="Lundell T."/>
            <person name="Morin E."/>
            <person name="Murat C."/>
            <person name="Riley R."/>
            <person name="Ohm R."/>
            <person name="Sun H."/>
            <person name="Tunlid A."/>
            <person name="Henrissat B."/>
            <person name="Grigoriev I.V."/>
            <person name="Hibbett D.S."/>
            <person name="Martin F."/>
        </authorList>
    </citation>
    <scope>NUCLEOTIDE SEQUENCE [LARGE SCALE GENOMIC DNA]</scope>
    <source>
        <strain evidence="2">441</strain>
    </source>
</reference>
<name>A0A0C9Y7N7_9AGAM</name>
<organism evidence="1 2">
    <name type="scientific">Pisolithus microcarpus 441</name>
    <dbReference type="NCBI Taxonomy" id="765257"/>
    <lineage>
        <taxon>Eukaryota</taxon>
        <taxon>Fungi</taxon>
        <taxon>Dikarya</taxon>
        <taxon>Basidiomycota</taxon>
        <taxon>Agaricomycotina</taxon>
        <taxon>Agaricomycetes</taxon>
        <taxon>Agaricomycetidae</taxon>
        <taxon>Boletales</taxon>
        <taxon>Sclerodermatineae</taxon>
        <taxon>Pisolithaceae</taxon>
        <taxon>Pisolithus</taxon>
    </lineage>
</organism>
<accession>A0A0C9Y7N7</accession>
<proteinExistence type="predicted"/>
<reference evidence="1 2" key="1">
    <citation type="submission" date="2014-04" db="EMBL/GenBank/DDBJ databases">
        <authorList>
            <consortium name="DOE Joint Genome Institute"/>
            <person name="Kuo A."/>
            <person name="Kohler A."/>
            <person name="Costa M.D."/>
            <person name="Nagy L.G."/>
            <person name="Floudas D."/>
            <person name="Copeland A."/>
            <person name="Barry K.W."/>
            <person name="Cichocki N."/>
            <person name="Veneault-Fourrey C."/>
            <person name="LaButti K."/>
            <person name="Lindquist E.A."/>
            <person name="Lipzen A."/>
            <person name="Lundell T."/>
            <person name="Morin E."/>
            <person name="Murat C."/>
            <person name="Sun H."/>
            <person name="Tunlid A."/>
            <person name="Henrissat B."/>
            <person name="Grigoriev I.V."/>
            <person name="Hibbett D.S."/>
            <person name="Martin F."/>
            <person name="Nordberg H.P."/>
            <person name="Cantor M.N."/>
            <person name="Hua S.X."/>
        </authorList>
    </citation>
    <scope>NUCLEOTIDE SEQUENCE [LARGE SCALE GENOMIC DNA]</scope>
    <source>
        <strain evidence="1 2">441</strain>
    </source>
</reference>
<dbReference type="AlphaFoldDB" id="A0A0C9Y7N7"/>
<evidence type="ECO:0000313" key="2">
    <source>
        <dbReference type="Proteomes" id="UP000054018"/>
    </source>
</evidence>
<dbReference type="Proteomes" id="UP000054018">
    <property type="component" value="Unassembled WGS sequence"/>
</dbReference>
<dbReference type="HOGENOM" id="CLU_3107288_0_0_1"/>
<dbReference type="EMBL" id="KN834034">
    <property type="protein sequence ID" value="KIK12931.1"/>
    <property type="molecule type" value="Genomic_DNA"/>
</dbReference>